<dbReference type="SUPFAM" id="SSF50969">
    <property type="entry name" value="YVTN repeat-like/Quinoprotein amine dehydrogenase"/>
    <property type="match status" value="1"/>
</dbReference>
<organism evidence="1 2">
    <name type="scientific">Hymenobacter elongatus</name>
    <dbReference type="NCBI Taxonomy" id="877208"/>
    <lineage>
        <taxon>Bacteria</taxon>
        <taxon>Pseudomonadati</taxon>
        <taxon>Bacteroidota</taxon>
        <taxon>Cytophagia</taxon>
        <taxon>Cytophagales</taxon>
        <taxon>Hymenobacteraceae</taxon>
        <taxon>Hymenobacter</taxon>
    </lineage>
</organism>
<accession>A0A4Z0PHG5</accession>
<dbReference type="InterPro" id="IPR011044">
    <property type="entry name" value="Quino_amine_DH_bsu"/>
</dbReference>
<gene>
    <name evidence="1" type="ORF">E5J99_20035</name>
</gene>
<keyword evidence="2" id="KW-1185">Reference proteome</keyword>
<dbReference type="Proteomes" id="UP000297739">
    <property type="component" value="Unassembled WGS sequence"/>
</dbReference>
<evidence type="ECO:0008006" key="3">
    <source>
        <dbReference type="Google" id="ProtNLM"/>
    </source>
</evidence>
<dbReference type="RefSeq" id="WP_135499590.1">
    <property type="nucleotide sequence ID" value="NZ_SRLD01000064.1"/>
</dbReference>
<proteinExistence type="predicted"/>
<dbReference type="OrthoDB" id="867450at2"/>
<evidence type="ECO:0000313" key="2">
    <source>
        <dbReference type="Proteomes" id="UP000297739"/>
    </source>
</evidence>
<dbReference type="AlphaFoldDB" id="A0A4Z0PHG5"/>
<sequence length="421" mass="46220">MKKYVFPQVEQIQQFQFLTDSSGILLDGNGHLYSFQGSLLRPMAVPTGFTISHFHFTASGLGAVIGNAPSGTPKVQEGSLGGLGLVFLLLVALVSKFSWRWPAYRLTASSFSVTLLAVLGSCASQWQKYSASDPDSRFITLINRNQVKKSAFHHYQGNKGQKSFIGITQNEGQNWQVNEVPTNFYLTAVTAIGNTFTVGTHANNKQGAVPMHGDGDIWLYGNDTRYTALLADNTPQHPYGISIRHGINGFALYPQDSLLFVFGTETMPTFPKDEISTAPGNIYCLPTSLKPVYKIIDAPDSAAVHSLTKSSAGELWITLENRVMRIINGTTEYRMLATKKLCRLQQGSWRVVNPVGQQSFVQVEFVPGTNRGYVLTDNGQLLISNDNGDSWTKTSLGAVRTIHAWPQHAAFLQGPNQLLVD</sequence>
<protein>
    <recommendedName>
        <fullName evidence="3">Photosynthesis system II assembly factor Ycf48/Hcf136-like domain-containing protein</fullName>
    </recommendedName>
</protein>
<dbReference type="EMBL" id="SRLD01000064">
    <property type="protein sequence ID" value="TGE12629.1"/>
    <property type="molecule type" value="Genomic_DNA"/>
</dbReference>
<reference evidence="1 2" key="1">
    <citation type="submission" date="2019-04" db="EMBL/GenBank/DDBJ databases">
        <authorList>
            <person name="Feng G."/>
            <person name="Zhang J."/>
            <person name="Zhu H."/>
        </authorList>
    </citation>
    <scope>NUCLEOTIDE SEQUENCE [LARGE SCALE GENOMIC DNA]</scope>
    <source>
        <strain evidence="1 2">JCM 17223</strain>
    </source>
</reference>
<name>A0A4Z0PHG5_9BACT</name>
<evidence type="ECO:0000313" key="1">
    <source>
        <dbReference type="EMBL" id="TGE12629.1"/>
    </source>
</evidence>
<comment type="caution">
    <text evidence="1">The sequence shown here is derived from an EMBL/GenBank/DDBJ whole genome shotgun (WGS) entry which is preliminary data.</text>
</comment>